<dbReference type="GO" id="GO:0003677">
    <property type="term" value="F:DNA binding"/>
    <property type="evidence" value="ECO:0007669"/>
    <property type="project" value="UniProtKB-UniRule"/>
</dbReference>
<feature type="domain" description="HTH tetR-type" evidence="5">
    <location>
        <begin position="11"/>
        <end position="71"/>
    </location>
</feature>
<gene>
    <name evidence="6" type="ORF">GCM10011333_14490</name>
</gene>
<dbReference type="PRINTS" id="PR00455">
    <property type="entry name" value="HTHTETR"/>
</dbReference>
<sequence length="192" mass="21082">MAAEHHVQTLTPGGRAVLDAASRLFYERGIAAVGVDAVAAEAGVTKKTIYDRFRSKSALVRMYLAERDERYRRWVDAWIAEHPEADPALAVFDALESWRGSQGAKGCAFVHAHAELLAEPDHPAHEVIRAQKLWLHERFRVLVEEAGHARAKELATELLALHEGATVLYSLTETGDAVAAARRAAQALLRTG</sequence>
<dbReference type="AlphaFoldDB" id="A0A8J2TXU4"/>
<proteinExistence type="predicted"/>
<dbReference type="EMBL" id="BMFY01000005">
    <property type="protein sequence ID" value="GGA12701.1"/>
    <property type="molecule type" value="Genomic_DNA"/>
</dbReference>
<evidence type="ECO:0000256" key="2">
    <source>
        <dbReference type="ARBA" id="ARBA00023125"/>
    </source>
</evidence>
<dbReference type="InterPro" id="IPR036271">
    <property type="entry name" value="Tet_transcr_reg_TetR-rel_C_sf"/>
</dbReference>
<evidence type="ECO:0000259" key="5">
    <source>
        <dbReference type="PROSITE" id="PS50977"/>
    </source>
</evidence>
<evidence type="ECO:0000313" key="6">
    <source>
        <dbReference type="EMBL" id="GGA12701.1"/>
    </source>
</evidence>
<dbReference type="InterPro" id="IPR009057">
    <property type="entry name" value="Homeodomain-like_sf"/>
</dbReference>
<keyword evidence="2 4" id="KW-0238">DNA-binding</keyword>
<evidence type="ECO:0000256" key="4">
    <source>
        <dbReference type="PROSITE-ProRule" id="PRU00335"/>
    </source>
</evidence>
<dbReference type="PANTHER" id="PTHR47506:SF1">
    <property type="entry name" value="HTH-TYPE TRANSCRIPTIONAL REGULATOR YJDC"/>
    <property type="match status" value="1"/>
</dbReference>
<dbReference type="RefSeq" id="WP_188550263.1">
    <property type="nucleotide sequence ID" value="NZ_BMFY01000005.1"/>
</dbReference>
<keyword evidence="1" id="KW-0805">Transcription regulation</keyword>
<evidence type="ECO:0000313" key="7">
    <source>
        <dbReference type="Proteomes" id="UP000616114"/>
    </source>
</evidence>
<evidence type="ECO:0000256" key="3">
    <source>
        <dbReference type="ARBA" id="ARBA00023163"/>
    </source>
</evidence>
<reference evidence="6" key="2">
    <citation type="submission" date="2020-09" db="EMBL/GenBank/DDBJ databases">
        <authorList>
            <person name="Sun Q."/>
            <person name="Zhou Y."/>
        </authorList>
    </citation>
    <scope>NUCLEOTIDE SEQUENCE</scope>
    <source>
        <strain evidence="6">CGMCC 1.12785</strain>
    </source>
</reference>
<keyword evidence="3" id="KW-0804">Transcription</keyword>
<dbReference type="Pfam" id="PF00440">
    <property type="entry name" value="TetR_N"/>
    <property type="match status" value="1"/>
</dbReference>
<dbReference type="SUPFAM" id="SSF48498">
    <property type="entry name" value="Tetracyclin repressor-like, C-terminal domain"/>
    <property type="match status" value="1"/>
</dbReference>
<organism evidence="6 7">
    <name type="scientific">Sediminivirga luteola</name>
    <dbReference type="NCBI Taxonomy" id="1774748"/>
    <lineage>
        <taxon>Bacteria</taxon>
        <taxon>Bacillati</taxon>
        <taxon>Actinomycetota</taxon>
        <taxon>Actinomycetes</taxon>
        <taxon>Micrococcales</taxon>
        <taxon>Brevibacteriaceae</taxon>
        <taxon>Sediminivirga</taxon>
    </lineage>
</organism>
<dbReference type="InterPro" id="IPR001647">
    <property type="entry name" value="HTH_TetR"/>
</dbReference>
<dbReference type="Proteomes" id="UP000616114">
    <property type="component" value="Unassembled WGS sequence"/>
</dbReference>
<name>A0A8J2TXU4_9MICO</name>
<reference evidence="6" key="1">
    <citation type="journal article" date="2014" name="Int. J. Syst. Evol. Microbiol.">
        <title>Complete genome sequence of Corynebacterium casei LMG S-19264T (=DSM 44701T), isolated from a smear-ripened cheese.</title>
        <authorList>
            <consortium name="US DOE Joint Genome Institute (JGI-PGF)"/>
            <person name="Walter F."/>
            <person name="Albersmeier A."/>
            <person name="Kalinowski J."/>
            <person name="Ruckert C."/>
        </authorList>
    </citation>
    <scope>NUCLEOTIDE SEQUENCE</scope>
    <source>
        <strain evidence="6">CGMCC 1.12785</strain>
    </source>
</reference>
<dbReference type="Gene3D" id="1.10.357.10">
    <property type="entry name" value="Tetracycline Repressor, domain 2"/>
    <property type="match status" value="1"/>
</dbReference>
<keyword evidence="7" id="KW-1185">Reference proteome</keyword>
<accession>A0A8J2TXU4</accession>
<dbReference type="SUPFAM" id="SSF46689">
    <property type="entry name" value="Homeodomain-like"/>
    <property type="match status" value="1"/>
</dbReference>
<dbReference type="PANTHER" id="PTHR47506">
    <property type="entry name" value="TRANSCRIPTIONAL REGULATORY PROTEIN"/>
    <property type="match status" value="1"/>
</dbReference>
<dbReference type="PROSITE" id="PS50977">
    <property type="entry name" value="HTH_TETR_2"/>
    <property type="match status" value="1"/>
</dbReference>
<comment type="caution">
    <text evidence="6">The sequence shown here is derived from an EMBL/GenBank/DDBJ whole genome shotgun (WGS) entry which is preliminary data.</text>
</comment>
<evidence type="ECO:0000256" key="1">
    <source>
        <dbReference type="ARBA" id="ARBA00023015"/>
    </source>
</evidence>
<protein>
    <submittedName>
        <fullName evidence="6">TetR family transcriptional regulator</fullName>
    </submittedName>
</protein>
<feature type="DNA-binding region" description="H-T-H motif" evidence="4">
    <location>
        <begin position="34"/>
        <end position="53"/>
    </location>
</feature>